<evidence type="ECO:0000256" key="1">
    <source>
        <dbReference type="ARBA" id="ARBA00004948"/>
    </source>
</evidence>
<comment type="pathway">
    <text evidence="1">Cofactor biosynthesis; thiamine diphosphate biosynthesis.</text>
</comment>
<dbReference type="GO" id="GO:0009228">
    <property type="term" value="P:thiamine biosynthetic process"/>
    <property type="evidence" value="ECO:0007669"/>
    <property type="project" value="UniProtKB-KW"/>
</dbReference>
<dbReference type="Pfam" id="PF02581">
    <property type="entry name" value="TMP-TENI"/>
    <property type="match status" value="1"/>
</dbReference>
<evidence type="ECO:0000259" key="3">
    <source>
        <dbReference type="Pfam" id="PF02581"/>
    </source>
</evidence>
<dbReference type="InterPro" id="IPR036206">
    <property type="entry name" value="ThiamineP_synth_sf"/>
</dbReference>
<dbReference type="InterPro" id="IPR013785">
    <property type="entry name" value="Aldolase_TIM"/>
</dbReference>
<gene>
    <name evidence="4" type="ORF">B1A_03060</name>
</gene>
<dbReference type="CDD" id="cd00564">
    <property type="entry name" value="TMP_TenI"/>
    <property type="match status" value="1"/>
</dbReference>
<evidence type="ECO:0000256" key="2">
    <source>
        <dbReference type="ARBA" id="ARBA00022977"/>
    </source>
</evidence>
<dbReference type="Gene3D" id="3.20.20.70">
    <property type="entry name" value="Aldolase class I"/>
    <property type="match status" value="1"/>
</dbReference>
<dbReference type="InterPro" id="IPR022998">
    <property type="entry name" value="ThiamineP_synth_TenI"/>
</dbReference>
<feature type="domain" description="Thiamine phosphate synthase/TenI" evidence="3">
    <location>
        <begin position="2"/>
        <end position="71"/>
    </location>
</feature>
<accession>T1C8D7</accession>
<dbReference type="AlphaFoldDB" id="T1C8D7"/>
<proteinExistence type="predicted"/>
<protein>
    <submittedName>
        <fullName evidence="4">Thiamine monophosphate synthase domain protein</fullName>
        <ecNumber evidence="4">2.5.1.3</ecNumber>
    </submittedName>
</protein>
<sequence>MRAQAEGADYVFFGPVFETPSKLAYGPPQGLKLLEQVVAEAEIPVVAIGGIHQGNIESVRKTGASGVAMIGDLAYSADPKA</sequence>
<dbReference type="GO" id="GO:0005737">
    <property type="term" value="C:cytoplasm"/>
    <property type="evidence" value="ECO:0007669"/>
    <property type="project" value="TreeGrafter"/>
</dbReference>
<feature type="non-terminal residue" evidence="4">
    <location>
        <position position="81"/>
    </location>
</feature>
<organism evidence="4">
    <name type="scientific">mine drainage metagenome</name>
    <dbReference type="NCBI Taxonomy" id="410659"/>
    <lineage>
        <taxon>unclassified sequences</taxon>
        <taxon>metagenomes</taxon>
        <taxon>ecological metagenomes</taxon>
    </lineage>
</organism>
<dbReference type="PANTHER" id="PTHR20857:SF15">
    <property type="entry name" value="THIAMINE-PHOSPHATE SYNTHASE"/>
    <property type="match status" value="1"/>
</dbReference>
<dbReference type="SUPFAM" id="SSF51391">
    <property type="entry name" value="Thiamin phosphate synthase"/>
    <property type="match status" value="1"/>
</dbReference>
<comment type="caution">
    <text evidence="4">The sequence shown here is derived from an EMBL/GenBank/DDBJ whole genome shotgun (WGS) entry which is preliminary data.</text>
</comment>
<keyword evidence="2" id="KW-0784">Thiamine biosynthesis</keyword>
<dbReference type="EMBL" id="AUZX01002246">
    <property type="protein sequence ID" value="EQD77233.1"/>
    <property type="molecule type" value="Genomic_DNA"/>
</dbReference>
<dbReference type="PANTHER" id="PTHR20857">
    <property type="entry name" value="THIAMINE-PHOSPHATE PYROPHOSPHORYLASE"/>
    <property type="match status" value="1"/>
</dbReference>
<evidence type="ECO:0000313" key="4">
    <source>
        <dbReference type="EMBL" id="EQD77233.1"/>
    </source>
</evidence>
<reference evidence="4" key="1">
    <citation type="submission" date="2013-08" db="EMBL/GenBank/DDBJ databases">
        <authorList>
            <person name="Mendez C."/>
            <person name="Richter M."/>
            <person name="Ferrer M."/>
            <person name="Sanchez J."/>
        </authorList>
    </citation>
    <scope>NUCLEOTIDE SEQUENCE</scope>
</reference>
<dbReference type="EC" id="2.5.1.3" evidence="4"/>
<reference evidence="4" key="2">
    <citation type="journal article" date="2014" name="ISME J.">
        <title>Microbial stratification in low pH oxic and suboxic macroscopic growths along an acid mine drainage.</title>
        <authorList>
            <person name="Mendez-Garcia C."/>
            <person name="Mesa V."/>
            <person name="Sprenger R.R."/>
            <person name="Richter M."/>
            <person name="Diez M.S."/>
            <person name="Solano J."/>
            <person name="Bargiela R."/>
            <person name="Golyshina O.V."/>
            <person name="Manteca A."/>
            <person name="Ramos J.L."/>
            <person name="Gallego J.R."/>
            <person name="Llorente I."/>
            <person name="Martins Dos Santos V.A."/>
            <person name="Jensen O.N."/>
            <person name="Pelaez A.I."/>
            <person name="Sanchez J."/>
            <person name="Ferrer M."/>
        </authorList>
    </citation>
    <scope>NUCLEOTIDE SEQUENCE</scope>
</reference>
<name>T1C8D7_9ZZZZ</name>
<keyword evidence="4" id="KW-0808">Transferase</keyword>
<dbReference type="GO" id="GO:0004789">
    <property type="term" value="F:thiamine-phosphate diphosphorylase activity"/>
    <property type="evidence" value="ECO:0007669"/>
    <property type="project" value="UniProtKB-EC"/>
</dbReference>